<dbReference type="AlphaFoldDB" id="A0A819MVV4"/>
<feature type="region of interest" description="Disordered" evidence="8">
    <location>
        <begin position="104"/>
        <end position="146"/>
    </location>
</feature>
<feature type="transmembrane region" description="Helical" evidence="9">
    <location>
        <begin position="609"/>
        <end position="635"/>
    </location>
</feature>
<keyword evidence="7 9" id="KW-0472">Membrane</keyword>
<dbReference type="GO" id="GO:0005789">
    <property type="term" value="C:endoplasmic reticulum membrane"/>
    <property type="evidence" value="ECO:0007669"/>
    <property type="project" value="UniProtKB-SubCell"/>
</dbReference>
<feature type="transmembrane region" description="Helical" evidence="9">
    <location>
        <begin position="586"/>
        <end position="603"/>
    </location>
</feature>
<dbReference type="Pfam" id="PF06699">
    <property type="entry name" value="PIG-F"/>
    <property type="match status" value="1"/>
</dbReference>
<evidence type="ECO:0000313" key="11">
    <source>
        <dbReference type="Proteomes" id="UP000663836"/>
    </source>
</evidence>
<dbReference type="InterPro" id="IPR009580">
    <property type="entry name" value="GPI_biosynthesis_protein_Pig-F"/>
</dbReference>
<gene>
    <name evidence="10" type="ORF">JBS370_LOCUS25411</name>
</gene>
<comment type="pathway">
    <text evidence="2">Glycolipid biosynthesis; glycosylphosphatidylinositol-anchor biosynthesis.</text>
</comment>
<organism evidence="10 11">
    <name type="scientific">Rotaria sordida</name>
    <dbReference type="NCBI Taxonomy" id="392033"/>
    <lineage>
        <taxon>Eukaryota</taxon>
        <taxon>Metazoa</taxon>
        <taxon>Spiralia</taxon>
        <taxon>Gnathifera</taxon>
        <taxon>Rotifera</taxon>
        <taxon>Eurotatoria</taxon>
        <taxon>Bdelloidea</taxon>
        <taxon>Philodinida</taxon>
        <taxon>Philodinidae</taxon>
        <taxon>Rotaria</taxon>
    </lineage>
</organism>
<evidence type="ECO:0000256" key="6">
    <source>
        <dbReference type="ARBA" id="ARBA00022989"/>
    </source>
</evidence>
<dbReference type="UniPathway" id="UPA00196"/>
<reference evidence="10" key="1">
    <citation type="submission" date="2021-02" db="EMBL/GenBank/DDBJ databases">
        <authorList>
            <person name="Nowell W R."/>
        </authorList>
    </citation>
    <scope>NUCLEOTIDE SEQUENCE</scope>
</reference>
<protein>
    <recommendedName>
        <fullName evidence="12">Glycosylphosphatidylinositol anchor biosynthesis protein 11</fullName>
    </recommendedName>
</protein>
<evidence type="ECO:0000313" key="10">
    <source>
        <dbReference type="EMBL" id="CAF3985329.1"/>
    </source>
</evidence>
<dbReference type="EMBL" id="CAJOBD010004214">
    <property type="protein sequence ID" value="CAF3985329.1"/>
    <property type="molecule type" value="Genomic_DNA"/>
</dbReference>
<evidence type="ECO:0000256" key="9">
    <source>
        <dbReference type="SAM" id="Phobius"/>
    </source>
</evidence>
<keyword evidence="3" id="KW-0337">GPI-anchor biosynthesis</keyword>
<feature type="transmembrane region" description="Helical" evidence="9">
    <location>
        <begin position="535"/>
        <end position="554"/>
    </location>
</feature>
<feature type="compositionally biased region" description="Polar residues" evidence="8">
    <location>
        <begin position="136"/>
        <end position="146"/>
    </location>
</feature>
<evidence type="ECO:0000256" key="5">
    <source>
        <dbReference type="ARBA" id="ARBA00022824"/>
    </source>
</evidence>
<evidence type="ECO:0000256" key="2">
    <source>
        <dbReference type="ARBA" id="ARBA00004687"/>
    </source>
</evidence>
<evidence type="ECO:0000256" key="8">
    <source>
        <dbReference type="SAM" id="MobiDB-lite"/>
    </source>
</evidence>
<comment type="subcellular location">
    <subcellularLocation>
        <location evidence="1">Endoplasmic reticulum membrane</location>
        <topology evidence="1">Multi-pass membrane protein</topology>
    </subcellularLocation>
</comment>
<evidence type="ECO:0000256" key="7">
    <source>
        <dbReference type="ARBA" id="ARBA00023136"/>
    </source>
</evidence>
<comment type="caution">
    <text evidence="10">The sequence shown here is derived from an EMBL/GenBank/DDBJ whole genome shotgun (WGS) entry which is preliminary data.</text>
</comment>
<evidence type="ECO:0000256" key="1">
    <source>
        <dbReference type="ARBA" id="ARBA00004477"/>
    </source>
</evidence>
<evidence type="ECO:0000256" key="3">
    <source>
        <dbReference type="ARBA" id="ARBA00022502"/>
    </source>
</evidence>
<keyword evidence="6 9" id="KW-1133">Transmembrane helix</keyword>
<proteinExistence type="predicted"/>
<evidence type="ECO:0008006" key="12">
    <source>
        <dbReference type="Google" id="ProtNLM"/>
    </source>
</evidence>
<accession>A0A819MVV4</accession>
<sequence length="648" mass="74467">MNSQQITTVNNLQSPIIYATISNSNINDGRYQQYNRPLLRTVDENSTKGTMNSYDEKENKQKESIVYSHEQPLIETLPFENYRTIDKTGNISLLRNNNYMNINRLSNDEDGHDGDVDEDEEDDREQSKRKNIEQKFLQQSRQKNLINESFSRNIPSSKMINTSVQSSPNTSTILMMMMKQGNGEKSEILGENQIQISKNEKQKNEYHPIDVSSTIQSKLSDLSILPVDEHQQNKIRKYSFIPARFFKTRLIAKSTEQLNHSFINDNPLNYTIPSLQSNSAISILKQNFLQQPTPSTRIQSSNHNEDESIMNSRDKNNIELNNDQQHFSNGARKSLSTFEVHRGDDFSKKLSFYENNAFSNNNNNNNNNDNSSRRSMFQQSSSIPSTTKSSNDIMNISTQQIYSRPNLSTTINDQIQHNKSSKDLLDPPIAHPVYYQQQQQQQQPLSLYPSTSYYINNTTPTIIGSSILENGPIDYQQYQPSSLSNNNFIPDDVSSSSTGHLPKPPPGFCYLQLIGITYVISVLMGAPLLTDILQTLMFSIYIVLIGFTPIIISLKGNLHEIYNFLFQNEFYLIISTSKKFFYMRNLVWGTIIGAWLGAIPIPLDWDRWWQQWPITCLVSSTIGASCSIIISYLWLWIRNKQKYNEDIE</sequence>
<dbReference type="Proteomes" id="UP000663836">
    <property type="component" value="Unassembled WGS sequence"/>
</dbReference>
<keyword evidence="4 9" id="KW-0812">Transmembrane</keyword>
<keyword evidence="5" id="KW-0256">Endoplasmic reticulum</keyword>
<feature type="compositionally biased region" description="Low complexity" evidence="8">
    <location>
        <begin position="357"/>
        <end position="390"/>
    </location>
</feature>
<feature type="region of interest" description="Disordered" evidence="8">
    <location>
        <begin position="357"/>
        <end position="392"/>
    </location>
</feature>
<name>A0A819MVV4_9BILA</name>
<dbReference type="GO" id="GO:0006506">
    <property type="term" value="P:GPI anchor biosynthetic process"/>
    <property type="evidence" value="ECO:0007669"/>
    <property type="project" value="UniProtKB-UniPathway"/>
</dbReference>
<feature type="compositionally biased region" description="Acidic residues" evidence="8">
    <location>
        <begin position="108"/>
        <end position="124"/>
    </location>
</feature>
<evidence type="ECO:0000256" key="4">
    <source>
        <dbReference type="ARBA" id="ARBA00022692"/>
    </source>
</evidence>